<keyword evidence="9" id="KW-1185">Reference proteome</keyword>
<evidence type="ECO:0000256" key="2">
    <source>
        <dbReference type="ARBA" id="ARBA00008670"/>
    </source>
</evidence>
<evidence type="ECO:0000259" key="7">
    <source>
        <dbReference type="PROSITE" id="PS50049"/>
    </source>
</evidence>
<dbReference type="SUPFAM" id="SSF49842">
    <property type="entry name" value="TNF-like"/>
    <property type="match status" value="1"/>
</dbReference>
<organism evidence="8 9">
    <name type="scientific">Batillaria attramentaria</name>
    <dbReference type="NCBI Taxonomy" id="370345"/>
    <lineage>
        <taxon>Eukaryota</taxon>
        <taxon>Metazoa</taxon>
        <taxon>Spiralia</taxon>
        <taxon>Lophotrochozoa</taxon>
        <taxon>Mollusca</taxon>
        <taxon>Gastropoda</taxon>
        <taxon>Caenogastropoda</taxon>
        <taxon>Sorbeoconcha</taxon>
        <taxon>Cerithioidea</taxon>
        <taxon>Batillariidae</taxon>
        <taxon>Batillaria</taxon>
    </lineage>
</organism>
<feature type="domain" description="THD" evidence="7">
    <location>
        <begin position="216"/>
        <end position="351"/>
    </location>
</feature>
<protein>
    <recommendedName>
        <fullName evidence="7">THD domain-containing protein</fullName>
    </recommendedName>
</protein>
<dbReference type="Proteomes" id="UP001519460">
    <property type="component" value="Unassembled WGS sequence"/>
</dbReference>
<evidence type="ECO:0000256" key="1">
    <source>
        <dbReference type="ARBA" id="ARBA00004370"/>
    </source>
</evidence>
<evidence type="ECO:0000313" key="9">
    <source>
        <dbReference type="Proteomes" id="UP001519460"/>
    </source>
</evidence>
<feature type="compositionally biased region" description="Low complexity" evidence="5">
    <location>
        <begin position="51"/>
        <end position="68"/>
    </location>
</feature>
<evidence type="ECO:0000256" key="6">
    <source>
        <dbReference type="SAM" id="Phobius"/>
    </source>
</evidence>
<dbReference type="GO" id="GO:0016020">
    <property type="term" value="C:membrane"/>
    <property type="evidence" value="ECO:0007669"/>
    <property type="project" value="UniProtKB-SubCell"/>
</dbReference>
<comment type="similarity">
    <text evidence="2">Belongs to the tumor necrosis factor family.</text>
</comment>
<keyword evidence="6" id="KW-0812">Transmembrane</keyword>
<dbReference type="AlphaFoldDB" id="A0ABD0J1T4"/>
<dbReference type="InterPro" id="IPR006052">
    <property type="entry name" value="TNF_dom"/>
</dbReference>
<dbReference type="Gene3D" id="2.60.120.40">
    <property type="match status" value="1"/>
</dbReference>
<gene>
    <name evidence="8" type="ORF">BaRGS_00039845</name>
</gene>
<proteinExistence type="inferred from homology"/>
<sequence length="374" mass="42257">MSTYNMSSSAYQCNDGYAVESSSSDITSTFDYADGGSESYARVLGPTRTHQQNWRPPRRPNNSPSSERQTPEQRSLIARNQQEKFQQLTETNKKLSCVFYILVAFCVLLLVVYVGVVVLIFAAHSKLEDSNRRSTGAASGVGEQYGGSRSRYPFCVREDDLDDNMGDVIKRMERENNPKTGEVCFKDLKWVPELILRVNSSVQDRATGVEQKHKRMQADLEKVNRTHRDAPNGTLKWNKAGMDSSGCRGLRFNMTSGELIIRESGHYFVYSQVTFKKNTRNTVIHRVVKNYRDWSKENNHRNLLTSNQGSSSFLQGVFPLIVNDTLAVQVTNVSELWTDSGRFTYFGAYLLRTGVEPAALPGIAPTEQLARKYL</sequence>
<evidence type="ECO:0000256" key="5">
    <source>
        <dbReference type="SAM" id="MobiDB-lite"/>
    </source>
</evidence>
<feature type="non-terminal residue" evidence="8">
    <location>
        <position position="374"/>
    </location>
</feature>
<keyword evidence="3" id="KW-0202">Cytokine</keyword>
<feature type="region of interest" description="Disordered" evidence="5">
    <location>
        <begin position="46"/>
        <end position="74"/>
    </location>
</feature>
<keyword evidence="6" id="KW-1133">Transmembrane helix</keyword>
<keyword evidence="4 6" id="KW-0472">Membrane</keyword>
<dbReference type="EMBL" id="JACVVK020000729">
    <property type="protein sequence ID" value="KAK7451348.1"/>
    <property type="molecule type" value="Genomic_DNA"/>
</dbReference>
<dbReference type="GO" id="GO:0005125">
    <property type="term" value="F:cytokine activity"/>
    <property type="evidence" value="ECO:0007669"/>
    <property type="project" value="UniProtKB-KW"/>
</dbReference>
<dbReference type="PROSITE" id="PS50049">
    <property type="entry name" value="THD_2"/>
    <property type="match status" value="1"/>
</dbReference>
<evidence type="ECO:0000256" key="3">
    <source>
        <dbReference type="ARBA" id="ARBA00022514"/>
    </source>
</evidence>
<comment type="subcellular location">
    <subcellularLocation>
        <location evidence="1">Membrane</location>
    </subcellularLocation>
</comment>
<evidence type="ECO:0000313" key="8">
    <source>
        <dbReference type="EMBL" id="KAK7451348.1"/>
    </source>
</evidence>
<dbReference type="PANTHER" id="PTHR11471:SF13">
    <property type="entry name" value="TNF FAMILY PROFILE DOMAIN-CONTAINING PROTEIN"/>
    <property type="match status" value="1"/>
</dbReference>
<dbReference type="PANTHER" id="PTHR11471">
    <property type="entry name" value="TUMOR NECROSIS FACTOR FAMILY MEMBER"/>
    <property type="match status" value="1"/>
</dbReference>
<evidence type="ECO:0000256" key="4">
    <source>
        <dbReference type="ARBA" id="ARBA00023136"/>
    </source>
</evidence>
<name>A0ABD0J1T4_9CAEN</name>
<comment type="caution">
    <text evidence="8">The sequence shown here is derived from an EMBL/GenBank/DDBJ whole genome shotgun (WGS) entry which is preliminary data.</text>
</comment>
<dbReference type="Pfam" id="PF00229">
    <property type="entry name" value="TNF"/>
    <property type="match status" value="1"/>
</dbReference>
<dbReference type="SMART" id="SM00207">
    <property type="entry name" value="TNF"/>
    <property type="match status" value="1"/>
</dbReference>
<feature type="transmembrane region" description="Helical" evidence="6">
    <location>
        <begin position="98"/>
        <end position="123"/>
    </location>
</feature>
<dbReference type="InterPro" id="IPR008983">
    <property type="entry name" value="Tumour_necrosis_fac-like_dom"/>
</dbReference>
<accession>A0ABD0J1T4</accession>
<dbReference type="GO" id="GO:0005615">
    <property type="term" value="C:extracellular space"/>
    <property type="evidence" value="ECO:0007669"/>
    <property type="project" value="UniProtKB-KW"/>
</dbReference>
<reference evidence="8 9" key="1">
    <citation type="journal article" date="2023" name="Sci. Data">
        <title>Genome assembly of the Korean intertidal mud-creeper Batillaria attramentaria.</title>
        <authorList>
            <person name="Patra A.K."/>
            <person name="Ho P.T."/>
            <person name="Jun S."/>
            <person name="Lee S.J."/>
            <person name="Kim Y."/>
            <person name="Won Y.J."/>
        </authorList>
    </citation>
    <scope>NUCLEOTIDE SEQUENCE [LARGE SCALE GENOMIC DNA]</scope>
    <source>
        <strain evidence="8">Wonlab-2016</strain>
    </source>
</reference>